<evidence type="ECO:0000256" key="2">
    <source>
        <dbReference type="SAM" id="SignalP"/>
    </source>
</evidence>
<protein>
    <recommendedName>
        <fullName evidence="3">Cathepsin propeptide inhibitor domain-containing protein</fullName>
    </recommendedName>
</protein>
<name>A0A8T0PL75_PANVG</name>
<dbReference type="EMBL" id="CM029051">
    <property type="protein sequence ID" value="KAG2559836.1"/>
    <property type="molecule type" value="Genomic_DNA"/>
</dbReference>
<proteinExistence type="predicted"/>
<dbReference type="InterPro" id="IPR038765">
    <property type="entry name" value="Papain-like_cys_pep_sf"/>
</dbReference>
<keyword evidence="5" id="KW-1185">Reference proteome</keyword>
<dbReference type="InterPro" id="IPR013201">
    <property type="entry name" value="Prot_inhib_I29"/>
</dbReference>
<keyword evidence="2" id="KW-0732">Signal</keyword>
<dbReference type="OrthoDB" id="696293at2759"/>
<feature type="chain" id="PRO_5035905629" description="Cathepsin propeptide inhibitor domain-containing protein" evidence="2">
    <location>
        <begin position="21"/>
        <end position="224"/>
    </location>
</feature>
<evidence type="ECO:0000259" key="3">
    <source>
        <dbReference type="SMART" id="SM00848"/>
    </source>
</evidence>
<dbReference type="AlphaFoldDB" id="A0A8T0PL75"/>
<evidence type="ECO:0000313" key="4">
    <source>
        <dbReference type="EMBL" id="KAG2559836.1"/>
    </source>
</evidence>
<evidence type="ECO:0000256" key="1">
    <source>
        <dbReference type="SAM" id="MobiDB-lite"/>
    </source>
</evidence>
<dbReference type="Pfam" id="PF08246">
    <property type="entry name" value="Inhibitor_I29"/>
    <property type="match status" value="1"/>
</dbReference>
<feature type="signal peptide" evidence="2">
    <location>
        <begin position="1"/>
        <end position="20"/>
    </location>
</feature>
<accession>A0A8T0PL75</accession>
<feature type="region of interest" description="Disordered" evidence="1">
    <location>
        <begin position="205"/>
        <end position="224"/>
    </location>
</feature>
<sequence length="224" mass="24710">MLSMACLILRAAARVSSLAAWATDRLAAVTRVAAEARSGSGGAAVAAAVEARSGSSGAAAASDLLVAAAAAKARFGPGGPVAARLSHDNRSTLDKWQSAIPDWAKFEANEKDLESDDALWDLYERWCKFFNQERDREEMARRFSYFKKTVLRVEQNKKSDLPYRLGINHFADGKLRELCIESGSMNFRQRRSCSTSLSYGSEVRGQARRKRASRRNRNLKSICN</sequence>
<dbReference type="SMART" id="SM00848">
    <property type="entry name" value="Inhibitor_I29"/>
    <property type="match status" value="1"/>
</dbReference>
<dbReference type="SUPFAM" id="SSF54001">
    <property type="entry name" value="Cysteine proteinases"/>
    <property type="match status" value="1"/>
</dbReference>
<feature type="compositionally biased region" description="Basic residues" evidence="1">
    <location>
        <begin position="206"/>
        <end position="218"/>
    </location>
</feature>
<reference evidence="4" key="1">
    <citation type="submission" date="2020-05" db="EMBL/GenBank/DDBJ databases">
        <title>WGS assembly of Panicum virgatum.</title>
        <authorList>
            <person name="Lovell J.T."/>
            <person name="Jenkins J."/>
            <person name="Shu S."/>
            <person name="Juenger T.E."/>
            <person name="Schmutz J."/>
        </authorList>
    </citation>
    <scope>NUCLEOTIDE SEQUENCE</scope>
    <source>
        <strain evidence="4">AP13</strain>
    </source>
</reference>
<dbReference type="Proteomes" id="UP000823388">
    <property type="component" value="Chromosome 8K"/>
</dbReference>
<dbReference type="Gene3D" id="1.10.287.2250">
    <property type="match status" value="1"/>
</dbReference>
<comment type="caution">
    <text evidence="4">The sequence shown here is derived from an EMBL/GenBank/DDBJ whole genome shotgun (WGS) entry which is preliminary data.</text>
</comment>
<gene>
    <name evidence="4" type="ORF">PVAP13_8KG013400</name>
</gene>
<organism evidence="4 5">
    <name type="scientific">Panicum virgatum</name>
    <name type="common">Blackwell switchgrass</name>
    <dbReference type="NCBI Taxonomy" id="38727"/>
    <lineage>
        <taxon>Eukaryota</taxon>
        <taxon>Viridiplantae</taxon>
        <taxon>Streptophyta</taxon>
        <taxon>Embryophyta</taxon>
        <taxon>Tracheophyta</taxon>
        <taxon>Spermatophyta</taxon>
        <taxon>Magnoliopsida</taxon>
        <taxon>Liliopsida</taxon>
        <taxon>Poales</taxon>
        <taxon>Poaceae</taxon>
        <taxon>PACMAD clade</taxon>
        <taxon>Panicoideae</taxon>
        <taxon>Panicodae</taxon>
        <taxon>Paniceae</taxon>
        <taxon>Panicinae</taxon>
        <taxon>Panicum</taxon>
        <taxon>Panicum sect. Hiantes</taxon>
    </lineage>
</organism>
<evidence type="ECO:0000313" key="5">
    <source>
        <dbReference type="Proteomes" id="UP000823388"/>
    </source>
</evidence>
<feature type="domain" description="Cathepsin propeptide inhibitor" evidence="3">
    <location>
        <begin position="123"/>
        <end position="178"/>
    </location>
</feature>